<dbReference type="AlphaFoldDB" id="A0A5N5N0C1"/>
<gene>
    <name evidence="5" type="ORF">DKX38_005539</name>
</gene>
<keyword evidence="6" id="KW-1185">Reference proteome</keyword>
<feature type="domain" description="Trafficking protein particle complex subunit 13 middle" evidence="4">
    <location>
        <begin position="189"/>
        <end position="245"/>
    </location>
</feature>
<dbReference type="Pfam" id="PF23643">
    <property type="entry name" value="TRAPPC13_C"/>
    <property type="match status" value="1"/>
</dbReference>
<feature type="domain" description="Trafficking protein particle complex subunit 13 middle" evidence="4">
    <location>
        <begin position="315"/>
        <end position="358"/>
    </location>
</feature>
<dbReference type="Pfam" id="PF06159">
    <property type="entry name" value="TRAPPC13_N"/>
    <property type="match status" value="1"/>
</dbReference>
<feature type="domain" description="Trafficking protein particle complex subunit 13 C-terminal" evidence="3">
    <location>
        <begin position="397"/>
        <end position="478"/>
    </location>
</feature>
<dbReference type="PANTHER" id="PTHR13134">
    <property type="entry name" value="TRAFFICKING PROTEIN PARTICLE COMPLEX SUBUNIT 13"/>
    <property type="match status" value="1"/>
</dbReference>
<comment type="similarity">
    <text evidence="1">Belongs to the TRAPPC13 family.</text>
</comment>
<comment type="caution">
    <text evidence="5">The sequence shown here is derived from an EMBL/GenBank/DDBJ whole genome shotgun (WGS) entry which is preliminary data.</text>
</comment>
<dbReference type="PANTHER" id="PTHR13134:SF3">
    <property type="entry name" value="TRAFFICKING PROTEIN PARTICLE COMPLEX SUBUNIT 13"/>
    <property type="match status" value="1"/>
</dbReference>
<evidence type="ECO:0000256" key="1">
    <source>
        <dbReference type="ARBA" id="ARBA00010785"/>
    </source>
</evidence>
<dbReference type="InterPro" id="IPR055427">
    <property type="entry name" value="TRAPPC13_N"/>
</dbReference>
<feature type="domain" description="Trafficking protein particle complex subunit 13 N-terminal" evidence="2">
    <location>
        <begin position="9"/>
        <end position="185"/>
    </location>
</feature>
<dbReference type="EMBL" id="VDCV01000004">
    <property type="protein sequence ID" value="KAB5560582.1"/>
    <property type="molecule type" value="Genomic_DNA"/>
</dbReference>
<protein>
    <recommendedName>
        <fullName evidence="7">Trafficking protein particle complex subunit 13</fullName>
    </recommendedName>
</protein>
<reference evidence="6" key="1">
    <citation type="journal article" date="2019" name="Gigascience">
        <title>De novo genome assembly of the endangered Acer yangbiense, a plant species with extremely small populations endemic to Yunnan Province, China.</title>
        <authorList>
            <person name="Yang J."/>
            <person name="Wariss H.M."/>
            <person name="Tao L."/>
            <person name="Zhang R."/>
            <person name="Yun Q."/>
            <person name="Hollingsworth P."/>
            <person name="Dao Z."/>
            <person name="Luo G."/>
            <person name="Guo H."/>
            <person name="Ma Y."/>
            <person name="Sun W."/>
        </authorList>
    </citation>
    <scope>NUCLEOTIDE SEQUENCE [LARGE SCALE GENOMIC DNA]</scope>
    <source>
        <strain evidence="6">cv. br00</strain>
    </source>
</reference>
<evidence type="ECO:0000259" key="3">
    <source>
        <dbReference type="Pfam" id="PF23643"/>
    </source>
</evidence>
<accession>A0A5N5N0C1</accession>
<evidence type="ECO:0000313" key="6">
    <source>
        <dbReference type="Proteomes" id="UP000326939"/>
    </source>
</evidence>
<organism evidence="5 6">
    <name type="scientific">Salix brachista</name>
    <dbReference type="NCBI Taxonomy" id="2182728"/>
    <lineage>
        <taxon>Eukaryota</taxon>
        <taxon>Viridiplantae</taxon>
        <taxon>Streptophyta</taxon>
        <taxon>Embryophyta</taxon>
        <taxon>Tracheophyta</taxon>
        <taxon>Spermatophyta</taxon>
        <taxon>Magnoliopsida</taxon>
        <taxon>eudicotyledons</taxon>
        <taxon>Gunneridae</taxon>
        <taxon>Pentapetalae</taxon>
        <taxon>rosids</taxon>
        <taxon>fabids</taxon>
        <taxon>Malpighiales</taxon>
        <taxon>Salicaceae</taxon>
        <taxon>Saliceae</taxon>
        <taxon>Salix</taxon>
    </lineage>
</organism>
<evidence type="ECO:0000259" key="2">
    <source>
        <dbReference type="Pfam" id="PF06159"/>
    </source>
</evidence>
<dbReference type="Proteomes" id="UP000326939">
    <property type="component" value="Chromosome 4"/>
</dbReference>
<evidence type="ECO:0008006" key="7">
    <source>
        <dbReference type="Google" id="ProtNLM"/>
    </source>
</evidence>
<dbReference type="InterPro" id="IPR055428">
    <property type="entry name" value="TRAPPC13_C"/>
</dbReference>
<dbReference type="InterPro" id="IPR055429">
    <property type="entry name" value="TRAPPC13_M"/>
</dbReference>
<dbReference type="Pfam" id="PF23647">
    <property type="entry name" value="TRAPPC13_M"/>
    <property type="match status" value="2"/>
</dbReference>
<dbReference type="InterPro" id="IPR010378">
    <property type="entry name" value="TRAPPC13"/>
</dbReference>
<dbReference type="GO" id="GO:1990072">
    <property type="term" value="C:TRAPPIII protein complex"/>
    <property type="evidence" value="ECO:0007669"/>
    <property type="project" value="TreeGrafter"/>
</dbReference>
<evidence type="ECO:0000313" key="5">
    <source>
        <dbReference type="EMBL" id="KAB5560582.1"/>
    </source>
</evidence>
<evidence type="ECO:0000259" key="4">
    <source>
        <dbReference type="Pfam" id="PF23647"/>
    </source>
</evidence>
<sequence length="549" mass="61965">MSTPPATQSLAFRVMRLCRPSFHVDTPLLLDPSDLILGEDIFDDPLAATHLPSLIDTHLTNPIDSSDLSYRSRFLLQTPFDSFGLTGLLVLPQSFGAIYLGETFCSYISINNSSNFEVRDIVIKAEMQTERQRILLLDTSKTPVESIRASGRYDFIVEHDVKELGAHTDGDGERKYLPQFFKFIVANPLSVRTKVRVVKETTYLEACIENHTKTNLYMDQVEFEPAPNWSAKVLKADEHKSEDNSPSRCVTDVLFGMTSLNYASFNFRCVIAFTRELFRSLSETDLIRLYFFYYLSYAADREILKPPVLVQSGGGIRNYLYQLSLSSLGSAQSNVLGKLQITWRTNLGEPGRLQTQQILGTPITPKEIELHVAEVPSAINLDRPFLFDSETKAVSFLQVHLNLTNQTDRELGPFEVWLSQDDTLDEKAVMINGLQTLELSQLEAFGSTDFYLNLIATKLGVQKITGITVFDKSEKKTYAPLPDLEFRYSWTCIEQLDLLVQFYDLSLTCCRASVISPSPGARPDGSCKMIPGLGRRRLENIFSRHCCDD</sequence>
<proteinExistence type="inferred from homology"/>
<name>A0A5N5N0C1_9ROSI</name>